<name>A0ABW1IYD8_9PSEU</name>
<reference evidence="3" key="1">
    <citation type="journal article" date="2019" name="Int. J. Syst. Evol. Microbiol.">
        <title>The Global Catalogue of Microorganisms (GCM) 10K type strain sequencing project: providing services to taxonomists for standard genome sequencing and annotation.</title>
        <authorList>
            <consortium name="The Broad Institute Genomics Platform"/>
            <consortium name="The Broad Institute Genome Sequencing Center for Infectious Disease"/>
            <person name="Wu L."/>
            <person name="Ma J."/>
        </authorList>
    </citation>
    <scope>NUCLEOTIDE SEQUENCE [LARGE SCALE GENOMIC DNA]</scope>
    <source>
        <strain evidence="3">CCM 8391</strain>
    </source>
</reference>
<evidence type="ECO:0000313" key="2">
    <source>
        <dbReference type="EMBL" id="MFC5993435.1"/>
    </source>
</evidence>
<dbReference type="Proteomes" id="UP001596302">
    <property type="component" value="Unassembled WGS sequence"/>
</dbReference>
<accession>A0ABW1IYD8</accession>
<evidence type="ECO:0000259" key="1">
    <source>
        <dbReference type="Pfam" id="PF01890"/>
    </source>
</evidence>
<dbReference type="EMBL" id="JBHSQW010000009">
    <property type="protein sequence ID" value="MFC5993435.1"/>
    <property type="molecule type" value="Genomic_DNA"/>
</dbReference>
<dbReference type="SUPFAM" id="SSF159664">
    <property type="entry name" value="CobE/GbiG C-terminal domain-like"/>
    <property type="match status" value="1"/>
</dbReference>
<evidence type="ECO:0000313" key="3">
    <source>
        <dbReference type="Proteomes" id="UP001596302"/>
    </source>
</evidence>
<dbReference type="PANTHER" id="PTHR37477">
    <property type="entry name" value="COBALT-PRECORRIN-5A HYDROLASE"/>
    <property type="match status" value="1"/>
</dbReference>
<dbReference type="Gene3D" id="3.30.420.180">
    <property type="entry name" value="CobE/GbiG C-terminal domain"/>
    <property type="match status" value="1"/>
</dbReference>
<sequence length="136" mass="14055">MRGPLVVGLGSARGVPPTAVRALLHRIYDEHDLDPRLVRAYASVDRRAAEPGLLGAIAPAPLRTFPAALLDAVAVPNPSARARAAVGTGSVAEAAAFLAAAEIADGDWARLRLVVPKTTGDRVTAAVVRIGLTPRV</sequence>
<dbReference type="InterPro" id="IPR052553">
    <property type="entry name" value="CbiG_hydrolase"/>
</dbReference>
<proteinExistence type="predicted"/>
<dbReference type="InterPro" id="IPR002750">
    <property type="entry name" value="CobE/GbiG_C"/>
</dbReference>
<dbReference type="Pfam" id="PF01890">
    <property type="entry name" value="CbiG_C"/>
    <property type="match status" value="1"/>
</dbReference>
<keyword evidence="3" id="KW-1185">Reference proteome</keyword>
<comment type="caution">
    <text evidence="2">The sequence shown here is derived from an EMBL/GenBank/DDBJ whole genome shotgun (WGS) entry which is preliminary data.</text>
</comment>
<organism evidence="2 3">
    <name type="scientific">Pseudonocardia hispaniensis</name>
    <dbReference type="NCBI Taxonomy" id="904933"/>
    <lineage>
        <taxon>Bacteria</taxon>
        <taxon>Bacillati</taxon>
        <taxon>Actinomycetota</taxon>
        <taxon>Actinomycetes</taxon>
        <taxon>Pseudonocardiales</taxon>
        <taxon>Pseudonocardiaceae</taxon>
        <taxon>Pseudonocardia</taxon>
    </lineage>
</organism>
<protein>
    <submittedName>
        <fullName evidence="2">Cobalamin biosynthesis protein</fullName>
    </submittedName>
</protein>
<gene>
    <name evidence="2" type="ORF">ACFQE5_04300</name>
</gene>
<dbReference type="PANTHER" id="PTHR37477:SF1">
    <property type="entry name" value="COBALT-PRECORRIN-5A HYDROLASE"/>
    <property type="match status" value="1"/>
</dbReference>
<feature type="domain" description="CobE/GbiG C-terminal" evidence="1">
    <location>
        <begin position="5"/>
        <end position="127"/>
    </location>
</feature>
<dbReference type="RefSeq" id="WP_379582992.1">
    <property type="nucleotide sequence ID" value="NZ_JBHSQW010000009.1"/>
</dbReference>
<dbReference type="InterPro" id="IPR036518">
    <property type="entry name" value="CobE/GbiG_C_sf"/>
</dbReference>